<accession>A0AAD7M803</accession>
<dbReference type="EMBL" id="JARKIB010000478">
    <property type="protein sequence ID" value="KAJ7705145.1"/>
    <property type="molecule type" value="Genomic_DNA"/>
</dbReference>
<name>A0AAD7M803_9AGAR</name>
<gene>
    <name evidence="1" type="ORF">B0H16DRAFT_1747397</name>
</gene>
<comment type="caution">
    <text evidence="1">The sequence shown here is derived from an EMBL/GenBank/DDBJ whole genome shotgun (WGS) entry which is preliminary data.</text>
</comment>
<dbReference type="AlphaFoldDB" id="A0AAD7M803"/>
<protein>
    <submittedName>
        <fullName evidence="1">Uncharacterized protein</fullName>
    </submittedName>
</protein>
<evidence type="ECO:0000313" key="2">
    <source>
        <dbReference type="Proteomes" id="UP001215598"/>
    </source>
</evidence>
<organism evidence="1 2">
    <name type="scientific">Mycena metata</name>
    <dbReference type="NCBI Taxonomy" id="1033252"/>
    <lineage>
        <taxon>Eukaryota</taxon>
        <taxon>Fungi</taxon>
        <taxon>Dikarya</taxon>
        <taxon>Basidiomycota</taxon>
        <taxon>Agaricomycotina</taxon>
        <taxon>Agaricomycetes</taxon>
        <taxon>Agaricomycetidae</taxon>
        <taxon>Agaricales</taxon>
        <taxon>Marasmiineae</taxon>
        <taxon>Mycenaceae</taxon>
        <taxon>Mycena</taxon>
    </lineage>
</organism>
<evidence type="ECO:0000313" key="1">
    <source>
        <dbReference type="EMBL" id="KAJ7705145.1"/>
    </source>
</evidence>
<keyword evidence="2" id="KW-1185">Reference proteome</keyword>
<dbReference type="Proteomes" id="UP001215598">
    <property type="component" value="Unassembled WGS sequence"/>
</dbReference>
<proteinExistence type="predicted"/>
<sequence>MAKKQDLHKGERFVDIDYAIAQHLASVELEFQAQAHRARYHRLHHNDCCQIQYLARRHVDGEAVERAWASQNSYYGQSRGPTTASRLPTLLPLFKVLFVASMFSIAF</sequence>
<reference evidence="1" key="1">
    <citation type="submission" date="2023-03" db="EMBL/GenBank/DDBJ databases">
        <title>Massive genome expansion in bonnet fungi (Mycena s.s.) driven by repeated elements and novel gene families across ecological guilds.</title>
        <authorList>
            <consortium name="Lawrence Berkeley National Laboratory"/>
            <person name="Harder C.B."/>
            <person name="Miyauchi S."/>
            <person name="Viragh M."/>
            <person name="Kuo A."/>
            <person name="Thoen E."/>
            <person name="Andreopoulos B."/>
            <person name="Lu D."/>
            <person name="Skrede I."/>
            <person name="Drula E."/>
            <person name="Henrissat B."/>
            <person name="Morin E."/>
            <person name="Kohler A."/>
            <person name="Barry K."/>
            <person name="LaButti K."/>
            <person name="Morin E."/>
            <person name="Salamov A."/>
            <person name="Lipzen A."/>
            <person name="Mereny Z."/>
            <person name="Hegedus B."/>
            <person name="Baldrian P."/>
            <person name="Stursova M."/>
            <person name="Weitz H."/>
            <person name="Taylor A."/>
            <person name="Grigoriev I.V."/>
            <person name="Nagy L.G."/>
            <person name="Martin F."/>
            <person name="Kauserud H."/>
        </authorList>
    </citation>
    <scope>NUCLEOTIDE SEQUENCE</scope>
    <source>
        <strain evidence="1">CBHHK182m</strain>
    </source>
</reference>